<evidence type="ECO:0000313" key="3">
    <source>
        <dbReference type="Proteomes" id="UP000026915"/>
    </source>
</evidence>
<protein>
    <submittedName>
        <fullName evidence="2">Uncharacterized protein</fullName>
    </submittedName>
</protein>
<keyword evidence="3" id="KW-1185">Reference proteome</keyword>
<keyword evidence="1" id="KW-0472">Membrane</keyword>
<gene>
    <name evidence="2" type="ORF">TCM_003069</name>
</gene>
<keyword evidence="1" id="KW-0812">Transmembrane</keyword>
<dbReference type="HOGENOM" id="CLU_1838763_0_0_1"/>
<feature type="transmembrane region" description="Helical" evidence="1">
    <location>
        <begin position="25"/>
        <end position="44"/>
    </location>
</feature>
<reference evidence="2 3" key="1">
    <citation type="journal article" date="2013" name="Genome Biol.">
        <title>The genome sequence of the most widely cultivated cacao type and its use to identify candidate genes regulating pod color.</title>
        <authorList>
            <person name="Motamayor J.C."/>
            <person name="Mockaitis K."/>
            <person name="Schmutz J."/>
            <person name="Haiminen N."/>
            <person name="Iii D.L."/>
            <person name="Cornejo O."/>
            <person name="Findley S.D."/>
            <person name="Zheng P."/>
            <person name="Utro F."/>
            <person name="Royaert S."/>
            <person name="Saski C."/>
            <person name="Jenkins J."/>
            <person name="Podicheti R."/>
            <person name="Zhao M."/>
            <person name="Scheffler B.E."/>
            <person name="Stack J.C."/>
            <person name="Feltus F.A."/>
            <person name="Mustiga G.M."/>
            <person name="Amores F."/>
            <person name="Phillips W."/>
            <person name="Marelli J.P."/>
            <person name="May G.D."/>
            <person name="Shapiro H."/>
            <person name="Ma J."/>
            <person name="Bustamante C.D."/>
            <person name="Schnell R.J."/>
            <person name="Main D."/>
            <person name="Gilbert D."/>
            <person name="Parida L."/>
            <person name="Kuhn D.N."/>
        </authorList>
    </citation>
    <scope>NUCLEOTIDE SEQUENCE [LARGE SCALE GENOMIC DNA]</scope>
    <source>
        <strain evidence="3">cv. Matina 1-6</strain>
    </source>
</reference>
<organism evidence="2 3">
    <name type="scientific">Theobroma cacao</name>
    <name type="common">Cacao</name>
    <name type="synonym">Cocoa</name>
    <dbReference type="NCBI Taxonomy" id="3641"/>
    <lineage>
        <taxon>Eukaryota</taxon>
        <taxon>Viridiplantae</taxon>
        <taxon>Streptophyta</taxon>
        <taxon>Embryophyta</taxon>
        <taxon>Tracheophyta</taxon>
        <taxon>Spermatophyta</taxon>
        <taxon>Magnoliopsida</taxon>
        <taxon>eudicotyledons</taxon>
        <taxon>Gunneridae</taxon>
        <taxon>Pentapetalae</taxon>
        <taxon>rosids</taxon>
        <taxon>malvids</taxon>
        <taxon>Malvales</taxon>
        <taxon>Malvaceae</taxon>
        <taxon>Byttnerioideae</taxon>
        <taxon>Theobroma</taxon>
    </lineage>
</organism>
<evidence type="ECO:0000313" key="2">
    <source>
        <dbReference type="EMBL" id="EOX94018.1"/>
    </source>
</evidence>
<dbReference type="EMBL" id="CM001879">
    <property type="protein sequence ID" value="EOX94018.1"/>
    <property type="molecule type" value="Genomic_DNA"/>
</dbReference>
<dbReference type="AlphaFoldDB" id="A0A061DVH3"/>
<evidence type="ECO:0000256" key="1">
    <source>
        <dbReference type="SAM" id="Phobius"/>
    </source>
</evidence>
<sequence>MDQPIRGARNPVIFIPRSKRHVGYLLRYLLTLTLMSFPWTMLLLNLRSKHLDRTTIGRMGYIEDVETKTWIHKKTHQEDDNDGDNEDDENIPPLTLVEPSLITMPSNASNINTKLKAIITPLDKNLKQLDVMAAQFDNID</sequence>
<keyword evidence="1" id="KW-1133">Transmembrane helix</keyword>
<accession>A0A061DVH3</accession>
<dbReference type="InParanoid" id="A0A061DVH3"/>
<name>A0A061DVH3_THECC</name>
<proteinExistence type="predicted"/>
<dbReference type="Gramene" id="EOX94018">
    <property type="protein sequence ID" value="EOX94018"/>
    <property type="gene ID" value="TCM_003069"/>
</dbReference>
<dbReference type="Proteomes" id="UP000026915">
    <property type="component" value="Chromosome 1"/>
</dbReference>